<comment type="caution">
    <text evidence="2">The sequence shown here is derived from an EMBL/GenBank/DDBJ whole genome shotgun (WGS) entry which is preliminary data.</text>
</comment>
<organism evidence="2 4">
    <name type="scientific">Adineta steineri</name>
    <dbReference type="NCBI Taxonomy" id="433720"/>
    <lineage>
        <taxon>Eukaryota</taxon>
        <taxon>Metazoa</taxon>
        <taxon>Spiralia</taxon>
        <taxon>Gnathifera</taxon>
        <taxon>Rotifera</taxon>
        <taxon>Eurotatoria</taxon>
        <taxon>Bdelloidea</taxon>
        <taxon>Adinetida</taxon>
        <taxon>Adinetidae</taxon>
        <taxon>Adineta</taxon>
    </lineage>
</organism>
<keyword evidence="1" id="KW-0472">Membrane</keyword>
<feature type="transmembrane region" description="Helical" evidence="1">
    <location>
        <begin position="6"/>
        <end position="27"/>
    </location>
</feature>
<name>A0A815E152_9BILA</name>
<gene>
    <name evidence="2" type="ORF">JYZ213_LOCUS32297</name>
    <name evidence="3" type="ORF">OXD698_LOCUS17775</name>
</gene>
<keyword evidence="1" id="KW-1133">Transmembrane helix</keyword>
<accession>A0A815E152</accession>
<evidence type="ECO:0000313" key="4">
    <source>
        <dbReference type="Proteomes" id="UP000663845"/>
    </source>
</evidence>
<dbReference type="Proteomes" id="UP000663845">
    <property type="component" value="Unassembled WGS sequence"/>
</dbReference>
<evidence type="ECO:0000313" key="2">
    <source>
        <dbReference type="EMBL" id="CAF1300710.1"/>
    </source>
</evidence>
<dbReference type="EMBL" id="CAJOAZ010001276">
    <property type="protein sequence ID" value="CAF3792660.1"/>
    <property type="molecule type" value="Genomic_DNA"/>
</dbReference>
<keyword evidence="1" id="KW-0812">Transmembrane</keyword>
<reference evidence="2" key="1">
    <citation type="submission" date="2021-02" db="EMBL/GenBank/DDBJ databases">
        <authorList>
            <person name="Nowell W R."/>
        </authorList>
    </citation>
    <scope>NUCLEOTIDE SEQUENCE</scope>
</reference>
<dbReference type="EMBL" id="CAJNOG010000571">
    <property type="protein sequence ID" value="CAF1300710.1"/>
    <property type="molecule type" value="Genomic_DNA"/>
</dbReference>
<dbReference type="Proteomes" id="UP000663844">
    <property type="component" value="Unassembled WGS sequence"/>
</dbReference>
<evidence type="ECO:0000313" key="3">
    <source>
        <dbReference type="EMBL" id="CAF3792660.1"/>
    </source>
</evidence>
<feature type="transmembrane region" description="Helical" evidence="1">
    <location>
        <begin position="113"/>
        <end position="136"/>
    </location>
</feature>
<evidence type="ECO:0000256" key="1">
    <source>
        <dbReference type="SAM" id="Phobius"/>
    </source>
</evidence>
<protein>
    <submittedName>
        <fullName evidence="2">Uncharacterized protein</fullName>
    </submittedName>
</protein>
<proteinExistence type="predicted"/>
<sequence>MQMIISYQIFFFLFYLLNISLSIKLYAPLKTSLRKSLILRRQLLDGTAKSDGVAPKPPGSDSFFSHNIITSLTQQTTIHYTYSTTSKLIKDELANDRSIKDQTSSQSSSKAGLIASIVAPTGILGVIGAAVGAYFFKKNQTNSSTNENGGFFSNFFSSNFNASKENKSEEKYLLVGNIS</sequence>
<dbReference type="AlphaFoldDB" id="A0A815E152"/>